<feature type="transmembrane region" description="Helical" evidence="7">
    <location>
        <begin position="198"/>
        <end position="220"/>
    </location>
</feature>
<evidence type="ECO:0000256" key="3">
    <source>
        <dbReference type="ARBA" id="ARBA00022448"/>
    </source>
</evidence>
<reference evidence="9 10" key="1">
    <citation type="journal article" date="2018" name="Mar. Genomics">
        <title>Complete genome sequence of Marinifilaceae bacterium strain SPP2, isolated from the Antarctic marine sediment.</title>
        <authorList>
            <person name="Watanabe M."/>
            <person name="Kojima H."/>
            <person name="Fukui M."/>
        </authorList>
    </citation>
    <scope>NUCLEOTIDE SEQUENCE [LARGE SCALE GENOMIC DNA]</scope>
    <source>
        <strain evidence="9 10">SPP2</strain>
    </source>
</reference>
<dbReference type="InterPro" id="IPR004842">
    <property type="entry name" value="SLC12A_fam"/>
</dbReference>
<dbReference type="RefSeq" id="WP_096428703.1">
    <property type="nucleotide sequence ID" value="NZ_AP018042.1"/>
</dbReference>
<feature type="transmembrane region" description="Helical" evidence="7">
    <location>
        <begin position="40"/>
        <end position="63"/>
    </location>
</feature>
<dbReference type="GO" id="GO:0016020">
    <property type="term" value="C:membrane"/>
    <property type="evidence" value="ECO:0007669"/>
    <property type="project" value="UniProtKB-SubCell"/>
</dbReference>
<dbReference type="FunFam" id="1.20.1740.10:FF:000013">
    <property type="entry name" value="Solute carrier family 12 member"/>
    <property type="match status" value="1"/>
</dbReference>
<reference evidence="10" key="2">
    <citation type="journal article" date="2020" name="Antonie Van Leeuwenhoek">
        <title>Labilibaculum antarcticum sp. nov., a novel facultative anaerobic, psychrotorelant bacterium isolated from marine sediment of Antarctica.</title>
        <authorList>
            <person name="Watanabe M."/>
            <person name="Kojima H."/>
            <person name="Fukui M."/>
        </authorList>
    </citation>
    <scope>NUCLEOTIDE SEQUENCE [LARGE SCALE GENOMIC DNA]</scope>
    <source>
        <strain evidence="10">SPP2</strain>
    </source>
</reference>
<feature type="domain" description="Amino acid permease/ SLC12A" evidence="8">
    <location>
        <begin position="15"/>
        <end position="428"/>
    </location>
</feature>
<feature type="transmembrane region" description="Helical" evidence="7">
    <location>
        <begin position="273"/>
        <end position="298"/>
    </location>
</feature>
<dbReference type="AlphaFoldDB" id="A0A1Y1CHG2"/>
<feature type="transmembrane region" description="Helical" evidence="7">
    <location>
        <begin position="130"/>
        <end position="148"/>
    </location>
</feature>
<name>A0A1Y1CHG2_9BACT</name>
<evidence type="ECO:0000256" key="2">
    <source>
        <dbReference type="ARBA" id="ARBA00010593"/>
    </source>
</evidence>
<evidence type="ECO:0000256" key="1">
    <source>
        <dbReference type="ARBA" id="ARBA00004141"/>
    </source>
</evidence>
<evidence type="ECO:0000256" key="7">
    <source>
        <dbReference type="SAM" id="Phobius"/>
    </source>
</evidence>
<dbReference type="InterPro" id="IPR004841">
    <property type="entry name" value="AA-permease/SLC12A_dom"/>
</dbReference>
<dbReference type="GO" id="GO:1990573">
    <property type="term" value="P:potassium ion import across plasma membrane"/>
    <property type="evidence" value="ECO:0007669"/>
    <property type="project" value="TreeGrafter"/>
</dbReference>
<feature type="transmembrane region" description="Helical" evidence="7">
    <location>
        <begin position="84"/>
        <end position="110"/>
    </location>
</feature>
<evidence type="ECO:0000259" key="8">
    <source>
        <dbReference type="Pfam" id="PF00324"/>
    </source>
</evidence>
<keyword evidence="4 7" id="KW-0812">Transmembrane</keyword>
<dbReference type="KEGG" id="mbas:ALGA_1438"/>
<dbReference type="Pfam" id="PF00324">
    <property type="entry name" value="AA_permease"/>
    <property type="match status" value="1"/>
</dbReference>
<dbReference type="GO" id="GO:0015379">
    <property type="term" value="F:potassium:chloride symporter activity"/>
    <property type="evidence" value="ECO:0007669"/>
    <property type="project" value="TreeGrafter"/>
</dbReference>
<comment type="subcellular location">
    <subcellularLocation>
        <location evidence="1">Membrane</location>
        <topology evidence="1">Multi-pass membrane protein</topology>
    </subcellularLocation>
</comment>
<evidence type="ECO:0000256" key="5">
    <source>
        <dbReference type="ARBA" id="ARBA00022989"/>
    </source>
</evidence>
<evidence type="ECO:0000313" key="9">
    <source>
        <dbReference type="EMBL" id="BAX79819.1"/>
    </source>
</evidence>
<dbReference type="GO" id="GO:0055064">
    <property type="term" value="P:chloride ion homeostasis"/>
    <property type="evidence" value="ECO:0007669"/>
    <property type="project" value="TreeGrafter"/>
</dbReference>
<dbReference type="EMBL" id="AP018042">
    <property type="protein sequence ID" value="BAX79819.1"/>
    <property type="molecule type" value="Genomic_DNA"/>
</dbReference>
<dbReference type="PANTHER" id="PTHR11827:SF72">
    <property type="entry name" value="GH08340P"/>
    <property type="match status" value="1"/>
</dbReference>
<proteinExistence type="inferred from homology"/>
<accession>A0A1Y1CHG2</accession>
<dbReference type="Gene3D" id="1.20.1740.10">
    <property type="entry name" value="Amino acid/polyamine transporter I"/>
    <property type="match status" value="1"/>
</dbReference>
<feature type="transmembrane region" description="Helical" evidence="7">
    <location>
        <begin position="353"/>
        <end position="375"/>
    </location>
</feature>
<evidence type="ECO:0000256" key="4">
    <source>
        <dbReference type="ARBA" id="ARBA00022692"/>
    </source>
</evidence>
<feature type="transmembrane region" description="Helical" evidence="7">
    <location>
        <begin position="160"/>
        <end position="178"/>
    </location>
</feature>
<feature type="transmembrane region" description="Helical" evidence="7">
    <location>
        <begin position="330"/>
        <end position="347"/>
    </location>
</feature>
<evidence type="ECO:0000313" key="10">
    <source>
        <dbReference type="Proteomes" id="UP000218267"/>
    </source>
</evidence>
<dbReference type="GO" id="GO:0006884">
    <property type="term" value="P:cell volume homeostasis"/>
    <property type="evidence" value="ECO:0007669"/>
    <property type="project" value="TreeGrafter"/>
</dbReference>
<sequence length="740" mass="82115">MPTNSSSHKFGTAPVFFTAISTILGAILFLRFGFAVGTLGFWGVILVVLLGHLVTIPTALAISELATNKRVEGGGEYFIISRSFGLNIGATIGIALFFSQAISVAFYVIAFTEAFEPVFNWAFNTFGYALPRQVISVPAMFFLSILILKKGANLGVKALYFVIAILMVSLLLFFLGTTDHASVSEFNLMNADFRNTDSFFVVFAIIFPAFTGMTAGVGLSGDLKNPSKSIPLGTTSATLIGMVIYFFVVYKLAFSVSSADLIGEQLIMAKIAIGGSLVIPLGLAASTISSALGSVMVAPRTLQALSIDRSFPSKPLNKWLAKGRESDNEPINASLITCVIAMVFVVLGDVNAVAQIISMFFMVTYGSLCLISVLNHFGSSPSYRPSFKSKWVLSLIGFITSVWVMFKINFLYALAAVSVMILLYLFINRYHKNRNGLESIFLNSLYQLNRNMQVFLQKTRKRKTREWRPSAICISKESFERDTAFELLNWISYKYGFGTYLHRIEGYYSKATYRQSQQELDRLIKSFDKIENHVYVDTIISPSYTSAIAQAIQLPGVAGMENNMVIFEFNKENPDRLNLIIDNYSLARAGNFDFCILGSSSRRINFKNNIHVWIKSSDTDNANLMILLSFIIAGHSDWKKADIKIFNICKKEQANETRKQLDELVVSGRLPITTSNIEIIHEQENVAAKEVINKRSADAGLTIVGFRGEALKHEKEELFKGYDSLGNVLFINANSQKTIE</sequence>
<feature type="transmembrane region" description="Helical" evidence="7">
    <location>
        <begin position="387"/>
        <end position="404"/>
    </location>
</feature>
<organism evidence="9 10">
    <name type="scientific">Labilibaculum antarcticum</name>
    <dbReference type="NCBI Taxonomy" id="1717717"/>
    <lineage>
        <taxon>Bacteria</taxon>
        <taxon>Pseudomonadati</taxon>
        <taxon>Bacteroidota</taxon>
        <taxon>Bacteroidia</taxon>
        <taxon>Marinilabiliales</taxon>
        <taxon>Marinifilaceae</taxon>
        <taxon>Labilibaculum</taxon>
    </lineage>
</organism>
<keyword evidence="6 7" id="KW-0472">Membrane</keyword>
<keyword evidence="3" id="KW-0813">Transport</keyword>
<dbReference type="OrthoDB" id="3181223at2"/>
<dbReference type="GO" id="GO:0055075">
    <property type="term" value="P:potassium ion homeostasis"/>
    <property type="evidence" value="ECO:0007669"/>
    <property type="project" value="TreeGrafter"/>
</dbReference>
<dbReference type="Proteomes" id="UP000218267">
    <property type="component" value="Chromosome"/>
</dbReference>
<keyword evidence="5 7" id="KW-1133">Transmembrane helix</keyword>
<keyword evidence="10" id="KW-1185">Reference proteome</keyword>
<protein>
    <submittedName>
        <fullName evidence="9">Amino acid permease</fullName>
    </submittedName>
</protein>
<feature type="transmembrane region" description="Helical" evidence="7">
    <location>
        <begin position="12"/>
        <end position="34"/>
    </location>
</feature>
<gene>
    <name evidence="9" type="ORF">ALGA_1438</name>
</gene>
<feature type="transmembrane region" description="Helical" evidence="7">
    <location>
        <begin position="410"/>
        <end position="427"/>
    </location>
</feature>
<evidence type="ECO:0000256" key="6">
    <source>
        <dbReference type="ARBA" id="ARBA00023136"/>
    </source>
</evidence>
<feature type="transmembrane region" description="Helical" evidence="7">
    <location>
        <begin position="232"/>
        <end position="253"/>
    </location>
</feature>
<comment type="similarity">
    <text evidence="2">Belongs to the SLC12A transporter family.</text>
</comment>
<dbReference type="PANTHER" id="PTHR11827">
    <property type="entry name" value="SOLUTE CARRIER FAMILY 12, CATION COTRANSPORTERS"/>
    <property type="match status" value="1"/>
</dbReference>